<evidence type="ECO:0000259" key="1">
    <source>
        <dbReference type="Pfam" id="PF17214"/>
    </source>
</evidence>
<organism evidence="2">
    <name type="scientific">marine metagenome</name>
    <dbReference type="NCBI Taxonomy" id="408172"/>
    <lineage>
        <taxon>unclassified sequences</taxon>
        <taxon>metagenomes</taxon>
        <taxon>ecological metagenomes</taxon>
    </lineage>
</organism>
<dbReference type="EMBL" id="UINC01133662">
    <property type="protein sequence ID" value="SVD16731.1"/>
    <property type="molecule type" value="Genomic_DNA"/>
</dbReference>
<protein>
    <recommendedName>
        <fullName evidence="1">Transcription termination factor FttA KH domain-containing protein</fullName>
    </recommendedName>
</protein>
<feature type="domain" description="Transcription termination factor FttA KH" evidence="1">
    <location>
        <begin position="5"/>
        <end position="71"/>
    </location>
</feature>
<feature type="non-terminal residue" evidence="2">
    <location>
        <position position="92"/>
    </location>
</feature>
<sequence length="92" mass="10168">MAVEDVIKLVKEVATEVIPDNIAFTDVKVESSNVVLYTPNVEIFAENSDVIRTLAQKVRKRIIIKADPSVRKPVISAKQKLLKVLPEEAGVV</sequence>
<evidence type="ECO:0000313" key="2">
    <source>
        <dbReference type="EMBL" id="SVD16731.1"/>
    </source>
</evidence>
<dbReference type="InterPro" id="IPR033769">
    <property type="entry name" value="TffA_KH"/>
</dbReference>
<reference evidence="2" key="1">
    <citation type="submission" date="2018-05" db="EMBL/GenBank/DDBJ databases">
        <authorList>
            <person name="Lanie J.A."/>
            <person name="Ng W.-L."/>
            <person name="Kazmierczak K.M."/>
            <person name="Andrzejewski T.M."/>
            <person name="Davidsen T.M."/>
            <person name="Wayne K.J."/>
            <person name="Tettelin H."/>
            <person name="Glass J.I."/>
            <person name="Rusch D."/>
            <person name="Podicherti R."/>
            <person name="Tsui H.-C.T."/>
            <person name="Winkler M.E."/>
        </authorList>
    </citation>
    <scope>NUCLEOTIDE SEQUENCE</scope>
</reference>
<proteinExistence type="predicted"/>
<dbReference type="AlphaFoldDB" id="A0A382T5Y9"/>
<dbReference type="Pfam" id="PF17214">
    <property type="entry name" value="KH_TffA"/>
    <property type="match status" value="1"/>
</dbReference>
<dbReference type="Gene3D" id="3.30.300.230">
    <property type="match status" value="1"/>
</dbReference>
<name>A0A382T5Y9_9ZZZZ</name>
<accession>A0A382T5Y9</accession>
<gene>
    <name evidence="2" type="ORF">METZ01_LOCUS369585</name>
</gene>